<keyword evidence="1" id="KW-1133">Transmembrane helix</keyword>
<feature type="transmembrane region" description="Helical" evidence="1">
    <location>
        <begin position="216"/>
        <end position="238"/>
    </location>
</feature>
<evidence type="ECO:0000256" key="1">
    <source>
        <dbReference type="SAM" id="Phobius"/>
    </source>
</evidence>
<feature type="transmembrane region" description="Helical" evidence="1">
    <location>
        <begin position="316"/>
        <end position="336"/>
    </location>
</feature>
<dbReference type="AlphaFoldDB" id="A0A2T3FNM8"/>
<organism evidence="2 3">
    <name type="scientific">Clostridium fessum</name>
    <dbReference type="NCBI Taxonomy" id="2126740"/>
    <lineage>
        <taxon>Bacteria</taxon>
        <taxon>Bacillati</taxon>
        <taxon>Bacillota</taxon>
        <taxon>Clostridia</taxon>
        <taxon>Eubacteriales</taxon>
        <taxon>Clostridiaceae</taxon>
        <taxon>Clostridium</taxon>
    </lineage>
</organism>
<dbReference type="RefSeq" id="WP_107001091.1">
    <property type="nucleotide sequence ID" value="NZ_JAQCTY010000001.1"/>
</dbReference>
<name>A0A2T3FNM8_9CLOT</name>
<reference evidence="2 3" key="1">
    <citation type="submission" date="2018-03" db="EMBL/GenBank/DDBJ databases">
        <title>Lachnoclostridium SNUG30386 gen.nov., sp.nov., isolated from human faeces.</title>
        <authorList>
            <person name="Seo B."/>
            <person name="Jeon K."/>
            <person name="Ko G."/>
        </authorList>
    </citation>
    <scope>NUCLEOTIDE SEQUENCE [LARGE SCALE GENOMIC DNA]</scope>
    <source>
        <strain evidence="2 3">SNUG30386</strain>
    </source>
</reference>
<evidence type="ECO:0000313" key="3">
    <source>
        <dbReference type="Proteomes" id="UP000241048"/>
    </source>
</evidence>
<protein>
    <submittedName>
        <fullName evidence="2">Uncharacterized protein</fullName>
    </submittedName>
</protein>
<accession>A0A2T3FNM8</accession>
<proteinExistence type="predicted"/>
<gene>
    <name evidence="2" type="ORF">C7U56_09955</name>
</gene>
<feature type="transmembrane region" description="Helical" evidence="1">
    <location>
        <begin position="293"/>
        <end position="311"/>
    </location>
</feature>
<comment type="caution">
    <text evidence="2">The sequence shown here is derived from an EMBL/GenBank/DDBJ whole genome shotgun (WGS) entry which is preliminary data.</text>
</comment>
<sequence length="369" mass="41007">MRKLAWWFCMFGMTLRRALYRPVFLLFLLIFPLGMGALHQVEKRDSGRIAVALCPGTDAWNQALAERLESEESRSFFFYPCGTEEEAKEAVMTGRAECAYLFPERLKERLDEGHYTRAVRVLVSPSTVAEKIISEKIFSELFEVYGRELLADYGKNGAAFQTVMARCQTTEAREKACGMLLELYEKYRSNGSTFTFDYQTLQGGTALQTGAIKVVFPVRGLTAVFLFIMGLAAAVMAGEDAERGLYAAVRSRERWLLQTAEIAAFVFLASISAYAALLASGNGAEPLLEAGKLLFYLFFVTMYAFGCLAVCRKPGFLAALIPVFILASLLLCPIFFDASVFLPGAAGMRKLLPPWWYLSGIFGSKSAYP</sequence>
<feature type="transmembrane region" description="Helical" evidence="1">
    <location>
        <begin position="259"/>
        <end position="281"/>
    </location>
</feature>
<evidence type="ECO:0000313" key="2">
    <source>
        <dbReference type="EMBL" id="PST36875.1"/>
    </source>
</evidence>
<dbReference type="EMBL" id="PYLO01000003">
    <property type="protein sequence ID" value="PST36875.1"/>
    <property type="molecule type" value="Genomic_DNA"/>
</dbReference>
<keyword evidence="3" id="KW-1185">Reference proteome</keyword>
<keyword evidence="1" id="KW-0472">Membrane</keyword>
<keyword evidence="1" id="KW-0812">Transmembrane</keyword>
<dbReference type="Proteomes" id="UP000241048">
    <property type="component" value="Unassembled WGS sequence"/>
</dbReference>